<keyword evidence="3" id="KW-1185">Reference proteome</keyword>
<keyword evidence="1" id="KW-0732">Signal</keyword>
<feature type="signal peptide" evidence="1">
    <location>
        <begin position="1"/>
        <end position="26"/>
    </location>
</feature>
<protein>
    <submittedName>
        <fullName evidence="2">Uncharacterized protein</fullName>
    </submittedName>
</protein>
<reference evidence="2" key="1">
    <citation type="journal article" date="2014" name="Int. J. Syst. Evol. Microbiol.">
        <title>Complete genome sequence of Corynebacterium casei LMG S-19264T (=DSM 44701T), isolated from a smear-ripened cheese.</title>
        <authorList>
            <consortium name="US DOE Joint Genome Institute (JGI-PGF)"/>
            <person name="Walter F."/>
            <person name="Albersmeier A."/>
            <person name="Kalinowski J."/>
            <person name="Ruckert C."/>
        </authorList>
    </citation>
    <scope>NUCLEOTIDE SEQUENCE</scope>
    <source>
        <strain evidence="2">KCTC 32255</strain>
    </source>
</reference>
<proteinExistence type="predicted"/>
<dbReference type="RefSeq" id="WP_189622364.1">
    <property type="nucleotide sequence ID" value="NZ_BMZA01000021.1"/>
</dbReference>
<sequence>MVTLNKIAAASLAAAIALGSVAPASAADYGHRGWGNGSAYAQSRGWDDDGYGRYDARDGNALRLRILDLRSDISMAAQRGIISRGEFVSLARQVDRLGARYTDYARDGGIGRREANDLRDRIVDLRQRLNHEARDRNDWRR</sequence>
<organism evidence="2 3">
    <name type="scientific">Novosphingobium colocasiae</name>
    <dbReference type="NCBI Taxonomy" id="1256513"/>
    <lineage>
        <taxon>Bacteria</taxon>
        <taxon>Pseudomonadati</taxon>
        <taxon>Pseudomonadota</taxon>
        <taxon>Alphaproteobacteria</taxon>
        <taxon>Sphingomonadales</taxon>
        <taxon>Sphingomonadaceae</taxon>
        <taxon>Novosphingobium</taxon>
    </lineage>
</organism>
<evidence type="ECO:0000256" key="1">
    <source>
        <dbReference type="SAM" id="SignalP"/>
    </source>
</evidence>
<evidence type="ECO:0000313" key="2">
    <source>
        <dbReference type="EMBL" id="GGZ15242.1"/>
    </source>
</evidence>
<feature type="chain" id="PRO_5036815415" evidence="1">
    <location>
        <begin position="27"/>
        <end position="141"/>
    </location>
</feature>
<accession>A0A918PLH8</accession>
<gene>
    <name evidence="2" type="ORF">GCM10011614_32670</name>
</gene>
<comment type="caution">
    <text evidence="2">The sequence shown here is derived from an EMBL/GenBank/DDBJ whole genome shotgun (WGS) entry which is preliminary data.</text>
</comment>
<dbReference type="EMBL" id="BMZA01000021">
    <property type="protein sequence ID" value="GGZ15242.1"/>
    <property type="molecule type" value="Genomic_DNA"/>
</dbReference>
<dbReference type="AlphaFoldDB" id="A0A918PLH8"/>
<reference evidence="2" key="2">
    <citation type="submission" date="2020-09" db="EMBL/GenBank/DDBJ databases">
        <authorList>
            <person name="Sun Q."/>
            <person name="Kim S."/>
        </authorList>
    </citation>
    <scope>NUCLEOTIDE SEQUENCE</scope>
    <source>
        <strain evidence="2">KCTC 32255</strain>
    </source>
</reference>
<dbReference type="Proteomes" id="UP000648075">
    <property type="component" value="Unassembled WGS sequence"/>
</dbReference>
<name>A0A918PLH8_9SPHN</name>
<evidence type="ECO:0000313" key="3">
    <source>
        <dbReference type="Proteomes" id="UP000648075"/>
    </source>
</evidence>